<gene>
    <name evidence="4" type="ORF">EZV62_007038</name>
</gene>
<dbReference type="SUPFAM" id="SSF51569">
    <property type="entry name" value="Aldolase"/>
    <property type="match status" value="2"/>
</dbReference>
<evidence type="ECO:0000313" key="4">
    <source>
        <dbReference type="EMBL" id="TXG65763.1"/>
    </source>
</evidence>
<keyword evidence="5" id="KW-1185">Reference proteome</keyword>
<dbReference type="PANTHER" id="PTHR21089:SF29">
    <property type="entry name" value="SHIKIMATE DEHYDROGENASE (NADP(+))"/>
    <property type="match status" value="1"/>
</dbReference>
<dbReference type="InterPro" id="IPR022893">
    <property type="entry name" value="Shikimate_DH_fam"/>
</dbReference>
<dbReference type="AlphaFoldDB" id="A0A5C7I862"/>
<dbReference type="PANTHER" id="PTHR21089">
    <property type="entry name" value="SHIKIMATE DEHYDROGENASE"/>
    <property type="match status" value="1"/>
</dbReference>
<sequence length="1008" mass="109879">MGTVEIMSKITMICAPLMAQSVEQMVGDMHQAKSQGADLVEIRLDCINNFQPHQDLEIILKNKPMPVLIVYRPKWDGGLYEGDEQQRLEVLRLAEELGADYIDIELKVASDHLAKQKTNHRSGTKVVVSCYINGVTPSIEDLSHLVARMHATGADIIKAVVKVTDITEIARIFQFLSQCQVPVIAYSVGERGFMSQILSPKYGGILVYGSIEGKPDPGLPTIDSLRQAYKVDHINEDTIVFGLISKPVSHSKGHLLHNPTFRHVNYNGIYVPMFVDNLKEFFSTYSSPDFAGYSVGFPYKEAVIEFCDEVHPLAQSIGAANTIIRRPSDGKLIGYNTDCEGAISAIEDAIKEKRCTNGKEFSGSPITGKLFVLVGAGGAGRALAFGAMSRGARVVIFDIDFDRAKSLASAVSGEARPFEDLVNFQPEKGAILANATPIGMHPNTDRVPVAEETLRDYQVVFDAVYIPRKTTLLKDAEAAGAITFTTSDVQTTTSGVLSSPTLLCTPLMGTTVDQMLIEMRKAKEIGADVVEVRLDCLRNFSPQQDLEILIKRSPLPTLVTYRPVWEGGQYEGDENKRQDALRLAMQLGASYVDVELEVAHDFNNSIDGKKPENFKVIVSSHNFHNTPSAEAIGNLVARIQATGADIAKIATTALDITDCVRIFRIMVHSQIPTIGIVTGERGLISRLLSPKFGGYLTYGALEAGAISAPGQPTAKDLLDLYNFRLIRPDTKFYGIIGKPVGHSKSPLLFNAAFKSVGINAVYLHFLVDDVKMFFDTYSTPDFGGTSCTIPHKEAALKCMDEIDPIAKKIGAINNICRRPDGKLTAFNTDYIGAISAIEDGLRELNGVSPGASSPLAGKLLVVLGAGGAGKSLAYGGAQKGARVVVANRTIERAKELADKVGGKAMTLEEIEHFHPEDGMVLANTTSVGMKPHIDATPIPKHALKHYCLVFDAIYTPKDTRLLREARETGAVIVYGTEMLIRQGFEQYKNFTGLPAPEDLFRQLMEEHA</sequence>
<evidence type="ECO:0000259" key="1">
    <source>
        <dbReference type="Pfam" id="PF01488"/>
    </source>
</evidence>
<dbReference type="InterPro" id="IPR013785">
    <property type="entry name" value="Aldolase_TIM"/>
</dbReference>
<dbReference type="InterPro" id="IPR001381">
    <property type="entry name" value="DHquinase_I"/>
</dbReference>
<accession>A0A5C7I862</accession>
<dbReference type="SUPFAM" id="SSF53223">
    <property type="entry name" value="Aminoacid dehydrogenase-like, N-terminal domain"/>
    <property type="match status" value="2"/>
</dbReference>
<dbReference type="FunFam" id="3.40.50.720:FF:000172">
    <property type="entry name" value="Bifunctional 3-dehydroquinate dehydratase/shikimate dehydrogenase, chloroplastic"/>
    <property type="match status" value="1"/>
</dbReference>
<name>A0A5C7I862_9ROSI</name>
<dbReference type="InterPro" id="IPR046346">
    <property type="entry name" value="Aminoacid_DH-like_N_sf"/>
</dbReference>
<reference evidence="5" key="1">
    <citation type="journal article" date="2019" name="Gigascience">
        <title>De novo genome assembly of the endangered Acer yangbiense, a plant species with extremely small populations endemic to Yunnan Province, China.</title>
        <authorList>
            <person name="Yang J."/>
            <person name="Wariss H.M."/>
            <person name="Tao L."/>
            <person name="Zhang R."/>
            <person name="Yun Q."/>
            <person name="Hollingsworth P."/>
            <person name="Dao Z."/>
            <person name="Luo G."/>
            <person name="Guo H."/>
            <person name="Ma Y."/>
            <person name="Sun W."/>
        </authorList>
    </citation>
    <scope>NUCLEOTIDE SEQUENCE [LARGE SCALE GENOMIC DNA]</scope>
    <source>
        <strain evidence="5">cv. Malutang</strain>
    </source>
</reference>
<dbReference type="OrthoDB" id="204377at2759"/>
<protein>
    <submittedName>
        <fullName evidence="4">Uncharacterized protein</fullName>
    </submittedName>
</protein>
<dbReference type="GO" id="GO:0009423">
    <property type="term" value="P:chorismate biosynthetic process"/>
    <property type="evidence" value="ECO:0007669"/>
    <property type="project" value="UniProtKB-UniPathway"/>
</dbReference>
<evidence type="ECO:0000259" key="2">
    <source>
        <dbReference type="Pfam" id="PF08501"/>
    </source>
</evidence>
<dbReference type="InterPro" id="IPR013708">
    <property type="entry name" value="Shikimate_DH-bd_N"/>
</dbReference>
<proteinExistence type="inferred from homology"/>
<dbReference type="EMBL" id="VAHF01000003">
    <property type="protein sequence ID" value="TXG65763.1"/>
    <property type="molecule type" value="Genomic_DNA"/>
</dbReference>
<dbReference type="Proteomes" id="UP000323000">
    <property type="component" value="Chromosome 3"/>
</dbReference>
<dbReference type="HAMAP" id="MF_00214">
    <property type="entry name" value="AroD"/>
    <property type="match status" value="1"/>
</dbReference>
<dbReference type="FunFam" id="3.20.20.70:FF:000142">
    <property type="entry name" value="bifunctional 3-dehydroquinate dehydratase/shikimate dehydrogenase, chloroplastic"/>
    <property type="match status" value="2"/>
</dbReference>
<feature type="domain" description="Quinate/shikimate 5-dehydrogenase/glutamyl-tRNA reductase" evidence="1">
    <location>
        <begin position="855"/>
        <end position="926"/>
    </location>
</feature>
<dbReference type="Pfam" id="PF18317">
    <property type="entry name" value="SDH_C"/>
    <property type="match status" value="1"/>
</dbReference>
<dbReference type="CDD" id="cd00502">
    <property type="entry name" value="DHQase_I"/>
    <property type="match status" value="2"/>
</dbReference>
<dbReference type="Pfam" id="PF01487">
    <property type="entry name" value="DHquinase_I"/>
    <property type="match status" value="2"/>
</dbReference>
<dbReference type="InterPro" id="IPR041121">
    <property type="entry name" value="SDH_C"/>
</dbReference>
<dbReference type="Gene3D" id="3.40.50.10860">
    <property type="entry name" value="Leucine Dehydrogenase, chain A, domain 1"/>
    <property type="match status" value="2"/>
</dbReference>
<dbReference type="UniPathway" id="UPA00053">
    <property type="reaction ID" value="UER00087"/>
</dbReference>
<feature type="domain" description="Shikimate dehydrogenase substrate binding N-terminal" evidence="2">
    <location>
        <begin position="243"/>
        <end position="323"/>
    </location>
</feature>
<organism evidence="4 5">
    <name type="scientific">Acer yangbiense</name>
    <dbReference type="NCBI Taxonomy" id="1000413"/>
    <lineage>
        <taxon>Eukaryota</taxon>
        <taxon>Viridiplantae</taxon>
        <taxon>Streptophyta</taxon>
        <taxon>Embryophyta</taxon>
        <taxon>Tracheophyta</taxon>
        <taxon>Spermatophyta</taxon>
        <taxon>Magnoliopsida</taxon>
        <taxon>eudicotyledons</taxon>
        <taxon>Gunneridae</taxon>
        <taxon>Pentapetalae</taxon>
        <taxon>rosids</taxon>
        <taxon>malvids</taxon>
        <taxon>Sapindales</taxon>
        <taxon>Sapindaceae</taxon>
        <taxon>Hippocastanoideae</taxon>
        <taxon>Acereae</taxon>
        <taxon>Acer</taxon>
    </lineage>
</organism>
<evidence type="ECO:0000313" key="5">
    <source>
        <dbReference type="Proteomes" id="UP000323000"/>
    </source>
</evidence>
<dbReference type="GO" id="GO:0019632">
    <property type="term" value="P:shikimate metabolic process"/>
    <property type="evidence" value="ECO:0007669"/>
    <property type="project" value="TreeGrafter"/>
</dbReference>
<dbReference type="Pfam" id="PF08501">
    <property type="entry name" value="Shikimate_dh_N"/>
    <property type="match status" value="2"/>
</dbReference>
<dbReference type="InterPro" id="IPR036291">
    <property type="entry name" value="NAD(P)-bd_dom_sf"/>
</dbReference>
<feature type="domain" description="SDH C-terminal" evidence="3">
    <location>
        <begin position="975"/>
        <end position="1004"/>
    </location>
</feature>
<feature type="domain" description="Shikimate dehydrogenase substrate binding N-terminal" evidence="2">
    <location>
        <begin position="735"/>
        <end position="815"/>
    </location>
</feature>
<comment type="caution">
    <text evidence="4">The sequence shown here is derived from an EMBL/GenBank/DDBJ whole genome shotgun (WGS) entry which is preliminary data.</text>
</comment>
<dbReference type="Gene3D" id="3.20.20.70">
    <property type="entry name" value="Aldolase class I"/>
    <property type="match status" value="2"/>
</dbReference>
<dbReference type="CDD" id="cd01065">
    <property type="entry name" value="NAD_bind_Shikimate_DH"/>
    <property type="match status" value="1"/>
</dbReference>
<dbReference type="GO" id="GO:0003855">
    <property type="term" value="F:3-dehydroquinate dehydratase activity"/>
    <property type="evidence" value="ECO:0007669"/>
    <property type="project" value="InterPro"/>
</dbReference>
<dbReference type="InterPro" id="IPR006151">
    <property type="entry name" value="Shikm_DH/Glu-tRNA_Rdtase"/>
</dbReference>
<evidence type="ECO:0000259" key="3">
    <source>
        <dbReference type="Pfam" id="PF18317"/>
    </source>
</evidence>
<dbReference type="NCBIfam" id="TIGR01093">
    <property type="entry name" value="aroD"/>
    <property type="match status" value="2"/>
</dbReference>
<dbReference type="HAMAP" id="MF_00222">
    <property type="entry name" value="Shikimate_DH_AroE"/>
    <property type="match status" value="1"/>
</dbReference>
<dbReference type="GO" id="GO:0004764">
    <property type="term" value="F:shikimate 3-dehydrogenase (NADP+) activity"/>
    <property type="evidence" value="ECO:0007669"/>
    <property type="project" value="InterPro"/>
</dbReference>
<dbReference type="Gene3D" id="3.40.50.720">
    <property type="entry name" value="NAD(P)-binding Rossmann-like Domain"/>
    <property type="match status" value="2"/>
</dbReference>
<dbReference type="Pfam" id="PF01488">
    <property type="entry name" value="Shikimate_DH"/>
    <property type="match status" value="1"/>
</dbReference>
<dbReference type="SUPFAM" id="SSF51735">
    <property type="entry name" value="NAD(P)-binding Rossmann-fold domains"/>
    <property type="match status" value="2"/>
</dbReference>